<dbReference type="Proteomes" id="UP000318405">
    <property type="component" value="Unassembled WGS sequence"/>
</dbReference>
<dbReference type="PIRSF" id="PIRSF017082">
    <property type="entry name" value="YflP"/>
    <property type="match status" value="1"/>
</dbReference>
<dbReference type="Gene3D" id="3.40.190.150">
    <property type="entry name" value="Bordetella uptake gene, domain 1"/>
    <property type="match status" value="1"/>
</dbReference>
<keyword evidence="2" id="KW-0732">Signal</keyword>
<feature type="signal peptide" evidence="2">
    <location>
        <begin position="1"/>
        <end position="35"/>
    </location>
</feature>
<dbReference type="PANTHER" id="PTHR42928:SF5">
    <property type="entry name" value="BLR1237 PROTEIN"/>
    <property type="match status" value="1"/>
</dbReference>
<proteinExistence type="inferred from homology"/>
<gene>
    <name evidence="3" type="ORF">FOZ76_11355</name>
</gene>
<dbReference type="SUPFAM" id="SSF53850">
    <property type="entry name" value="Periplasmic binding protein-like II"/>
    <property type="match status" value="1"/>
</dbReference>
<dbReference type="InterPro" id="IPR042100">
    <property type="entry name" value="Bug_dom1"/>
</dbReference>
<dbReference type="EMBL" id="VLTJ01000022">
    <property type="protein sequence ID" value="TSH95058.1"/>
    <property type="molecule type" value="Genomic_DNA"/>
</dbReference>
<reference evidence="3 4" key="1">
    <citation type="submission" date="2019-07" db="EMBL/GenBank/DDBJ databases">
        <title>Qingshengfaniella alkalisoli gen. nov., sp. nov., isolated from saline soil.</title>
        <authorList>
            <person name="Xu L."/>
            <person name="Huang X.-X."/>
            <person name="Sun J.-Q."/>
        </authorList>
    </citation>
    <scope>NUCLEOTIDE SEQUENCE [LARGE SCALE GENOMIC DNA]</scope>
    <source>
        <strain evidence="3 4">DSM 27279</strain>
    </source>
</reference>
<keyword evidence="4" id="KW-1185">Reference proteome</keyword>
<evidence type="ECO:0000313" key="4">
    <source>
        <dbReference type="Proteomes" id="UP000318405"/>
    </source>
</evidence>
<dbReference type="CDD" id="cd07012">
    <property type="entry name" value="PBP2_Bug_TTT"/>
    <property type="match status" value="1"/>
</dbReference>
<name>A0A556AQ67_9BURK</name>
<feature type="chain" id="PRO_5022021031" evidence="2">
    <location>
        <begin position="36"/>
        <end position="331"/>
    </location>
</feature>
<dbReference type="AlphaFoldDB" id="A0A556AQ67"/>
<dbReference type="OrthoDB" id="8678477at2"/>
<evidence type="ECO:0000256" key="1">
    <source>
        <dbReference type="ARBA" id="ARBA00006987"/>
    </source>
</evidence>
<dbReference type="Gene3D" id="3.40.190.10">
    <property type="entry name" value="Periplasmic binding protein-like II"/>
    <property type="match status" value="1"/>
</dbReference>
<accession>A0A556AQ67</accession>
<sequence length="331" mass="35048">MYPNHSPRLLRRRLLRTLFALPLGLACAAHGPALAAQDWPAKPITLIVPYPAGGNSDTIARLVAENLRKQLGTDIIVENKGGAGATIGARAAASAAPDGYTLLLAPTAVMAITPHLRTVPYKPSEFAPVANVSGSYGIVAARKDLPANTMDELVELAKSQPGKLTFGSAGPATATHLAGVMVARAAGIDLMHVPYKGSIEALNDLLGGQIDLIFDPVALSQVKAGKLKALASSSQRRNPELPDVSTLKELGYDVDTRSWFGLFVPAGTPEPVIDKIATGLEAALAQPEITDVMLKFSQFPQFQGPEAFARRIADDDAFFKRLITDEGIKVE</sequence>
<evidence type="ECO:0000313" key="3">
    <source>
        <dbReference type="EMBL" id="TSH95058.1"/>
    </source>
</evidence>
<comment type="caution">
    <text evidence="3">The sequence shown here is derived from an EMBL/GenBank/DDBJ whole genome shotgun (WGS) entry which is preliminary data.</text>
</comment>
<dbReference type="RefSeq" id="WP_143948370.1">
    <property type="nucleotide sequence ID" value="NZ_BAABMB010000002.1"/>
</dbReference>
<evidence type="ECO:0000256" key="2">
    <source>
        <dbReference type="SAM" id="SignalP"/>
    </source>
</evidence>
<dbReference type="Pfam" id="PF03401">
    <property type="entry name" value="TctC"/>
    <property type="match status" value="1"/>
</dbReference>
<dbReference type="PROSITE" id="PS51318">
    <property type="entry name" value="TAT"/>
    <property type="match status" value="1"/>
</dbReference>
<comment type="similarity">
    <text evidence="1">Belongs to the UPF0065 (bug) family.</text>
</comment>
<dbReference type="InterPro" id="IPR006311">
    <property type="entry name" value="TAT_signal"/>
</dbReference>
<dbReference type="InterPro" id="IPR005064">
    <property type="entry name" value="BUG"/>
</dbReference>
<protein>
    <submittedName>
        <fullName evidence="3">Tripartite tricarboxylate transporter substrate binding protein</fullName>
    </submittedName>
</protein>
<organism evidence="3 4">
    <name type="scientific">Verticiella sediminum</name>
    <dbReference type="NCBI Taxonomy" id="1247510"/>
    <lineage>
        <taxon>Bacteria</taxon>
        <taxon>Pseudomonadati</taxon>
        <taxon>Pseudomonadota</taxon>
        <taxon>Betaproteobacteria</taxon>
        <taxon>Burkholderiales</taxon>
        <taxon>Alcaligenaceae</taxon>
        <taxon>Verticiella</taxon>
    </lineage>
</organism>
<dbReference type="PANTHER" id="PTHR42928">
    <property type="entry name" value="TRICARBOXYLATE-BINDING PROTEIN"/>
    <property type="match status" value="1"/>
</dbReference>